<feature type="compositionally biased region" description="Basic and acidic residues" evidence="1">
    <location>
        <begin position="155"/>
        <end position="164"/>
    </location>
</feature>
<dbReference type="Proteomes" id="UP000664169">
    <property type="component" value="Unassembled WGS sequence"/>
</dbReference>
<dbReference type="EMBL" id="CAJPDQ010000028">
    <property type="protein sequence ID" value="CAF9927819.1"/>
    <property type="molecule type" value="Genomic_DNA"/>
</dbReference>
<dbReference type="InterPro" id="IPR011431">
    <property type="entry name" value="Trafficking_Pga2"/>
</dbReference>
<organism evidence="2 3">
    <name type="scientific">Gomphillus americanus</name>
    <dbReference type="NCBI Taxonomy" id="1940652"/>
    <lineage>
        <taxon>Eukaryota</taxon>
        <taxon>Fungi</taxon>
        <taxon>Dikarya</taxon>
        <taxon>Ascomycota</taxon>
        <taxon>Pezizomycotina</taxon>
        <taxon>Lecanoromycetes</taxon>
        <taxon>OSLEUM clade</taxon>
        <taxon>Ostropomycetidae</taxon>
        <taxon>Ostropales</taxon>
        <taxon>Graphidaceae</taxon>
        <taxon>Gomphilloideae</taxon>
        <taxon>Gomphillus</taxon>
    </lineage>
</organism>
<dbReference type="Pfam" id="PF07543">
    <property type="entry name" value="PGA2"/>
    <property type="match status" value="1"/>
</dbReference>
<evidence type="ECO:0008006" key="4">
    <source>
        <dbReference type="Google" id="ProtNLM"/>
    </source>
</evidence>
<feature type="compositionally biased region" description="Basic residues" evidence="1">
    <location>
        <begin position="126"/>
        <end position="135"/>
    </location>
</feature>
<gene>
    <name evidence="2" type="ORF">GOMPHAMPRED_004506</name>
</gene>
<evidence type="ECO:0000313" key="3">
    <source>
        <dbReference type="Proteomes" id="UP000664169"/>
    </source>
</evidence>
<feature type="region of interest" description="Disordered" evidence="1">
    <location>
        <begin position="86"/>
        <end position="164"/>
    </location>
</feature>
<dbReference type="PANTHER" id="PTHR28199">
    <property type="entry name" value="PROCESSING OF GAS1 AND ALP PROTEIN 2"/>
    <property type="match status" value="1"/>
</dbReference>
<dbReference type="PANTHER" id="PTHR28199:SF1">
    <property type="entry name" value="PROCESSING OF GAS1 AND ALP PROTEIN 2"/>
    <property type="match status" value="1"/>
</dbReference>
<accession>A0A8H3IV19</accession>
<keyword evidence="3" id="KW-1185">Reference proteome</keyword>
<protein>
    <recommendedName>
        <fullName evidence="4">DUF1531-domain-containing protein</fullName>
    </recommendedName>
</protein>
<evidence type="ECO:0000313" key="2">
    <source>
        <dbReference type="EMBL" id="CAF9927819.1"/>
    </source>
</evidence>
<dbReference type="OrthoDB" id="4227028at2759"/>
<comment type="caution">
    <text evidence="2">The sequence shown here is derived from an EMBL/GenBank/DDBJ whole genome shotgun (WGS) entry which is preliminary data.</text>
</comment>
<name>A0A8H3IV19_9LECA</name>
<sequence length="164" mass="18780">MSSDSHVPIPALDQLIDSVLAQLQIYKANFTTQVNSVFTRITPKDIIRLVIIAGAYCLLRPYLIKLGARFQARDHEREIDQDEIQAMRKSEGYNKGSLQSRVEIPDDTDGESGEEGSGTGLDWGKKARRRQRRVMRQLLEAEEQRRMDEEEAESDKELEQWMAG</sequence>
<evidence type="ECO:0000256" key="1">
    <source>
        <dbReference type="SAM" id="MobiDB-lite"/>
    </source>
</evidence>
<proteinExistence type="predicted"/>
<feature type="compositionally biased region" description="Acidic residues" evidence="1">
    <location>
        <begin position="105"/>
        <end position="114"/>
    </location>
</feature>
<reference evidence="2" key="1">
    <citation type="submission" date="2021-03" db="EMBL/GenBank/DDBJ databases">
        <authorList>
            <person name="Tagirdzhanova G."/>
        </authorList>
    </citation>
    <scope>NUCLEOTIDE SEQUENCE</scope>
</reference>
<dbReference type="GO" id="GO:0015031">
    <property type="term" value="P:protein transport"/>
    <property type="evidence" value="ECO:0007669"/>
    <property type="project" value="TreeGrafter"/>
</dbReference>
<dbReference type="AlphaFoldDB" id="A0A8H3IV19"/>